<dbReference type="GO" id="GO:0031146">
    <property type="term" value="P:SCF-dependent proteasomal ubiquitin-dependent protein catabolic process"/>
    <property type="evidence" value="ECO:0007669"/>
    <property type="project" value="TreeGrafter"/>
</dbReference>
<reference evidence="1 2" key="1">
    <citation type="submission" date="2024-01" db="EMBL/GenBank/DDBJ databases">
        <title>The genome of the rayed Mediterranean limpet Patella caerulea (Linnaeus, 1758).</title>
        <authorList>
            <person name="Anh-Thu Weber A."/>
            <person name="Halstead-Nussloch G."/>
        </authorList>
    </citation>
    <scope>NUCLEOTIDE SEQUENCE [LARGE SCALE GENOMIC DNA]</scope>
    <source>
        <strain evidence="1">AATW-2023a</strain>
        <tissue evidence="1">Whole specimen</tissue>
    </source>
</reference>
<organism evidence="1 2">
    <name type="scientific">Patella caerulea</name>
    <name type="common">Rayed Mediterranean limpet</name>
    <dbReference type="NCBI Taxonomy" id="87958"/>
    <lineage>
        <taxon>Eukaryota</taxon>
        <taxon>Metazoa</taxon>
        <taxon>Spiralia</taxon>
        <taxon>Lophotrochozoa</taxon>
        <taxon>Mollusca</taxon>
        <taxon>Gastropoda</taxon>
        <taxon>Patellogastropoda</taxon>
        <taxon>Patelloidea</taxon>
        <taxon>Patellidae</taxon>
        <taxon>Patella</taxon>
    </lineage>
</organism>
<dbReference type="AlphaFoldDB" id="A0AAN8PMH5"/>
<gene>
    <name evidence="1" type="ORF">SNE40_017746</name>
</gene>
<dbReference type="PANTHER" id="PTHR13318">
    <property type="entry name" value="PARTNER OF PAIRED, ISOFORM B-RELATED"/>
    <property type="match status" value="1"/>
</dbReference>
<dbReference type="Pfam" id="PF13516">
    <property type="entry name" value="LRR_6"/>
    <property type="match status" value="1"/>
</dbReference>
<dbReference type="SMART" id="SM00367">
    <property type="entry name" value="LRR_CC"/>
    <property type="match status" value="3"/>
</dbReference>
<accession>A0AAN8PMH5</accession>
<dbReference type="GO" id="GO:0019005">
    <property type="term" value="C:SCF ubiquitin ligase complex"/>
    <property type="evidence" value="ECO:0007669"/>
    <property type="project" value="TreeGrafter"/>
</dbReference>
<comment type="caution">
    <text evidence="1">The sequence shown here is derived from an EMBL/GenBank/DDBJ whole genome shotgun (WGS) entry which is preliminary data.</text>
</comment>
<dbReference type="EMBL" id="JAZGQO010000011">
    <property type="protein sequence ID" value="KAK6174476.1"/>
    <property type="molecule type" value="Genomic_DNA"/>
</dbReference>
<keyword evidence="2" id="KW-1185">Reference proteome</keyword>
<sequence>MPRTKSTDCLTTICLKNIAKNIDKYWFADVDRDFGENPHFLYIVGPFECLSGEQIQQLIYILSSFKLLRRQHLHVLISQNLRSLDLSQSVIIANNGLILKSVGYRCKKLTALNISNCSWIPATSIADVIRNLPLLKHLGLQQTKSNDLVMSAIAESCTHLLNLEISSCQVTDKGAQSLCGGKLANGPKCKSLVKLDIKATKIGINGAMLIIKTFKKLQMFKFADVVEAVKQIVEGNNNHTKNDENALKLCYLSATGVKCRGISSESIVTSVLCCPFVTDLTLYRGATNENVQYLLNLKFLRNLKITSDKAGDVTFDDGLLPVLKSKGDNLKYLGLYDIDDIDLCKLGFYCSNLERLKIFMPMFNPVKFNSSANYITNPKSGAFRHLKEFMLVIGEDDSILKTADLCFVLENSLKLEKLHLINSQCLTDNLLKRILLLNPLNHIDQIELETCHHITEDSVWQLIACQSPLKQLTLTGCHEITRQNLDQFKKFSKAQNLNLSIYGNIL</sequence>
<name>A0AAN8PMH5_PATCE</name>
<dbReference type="SUPFAM" id="SSF52047">
    <property type="entry name" value="RNI-like"/>
    <property type="match status" value="2"/>
</dbReference>
<dbReference type="InterPro" id="IPR001611">
    <property type="entry name" value="Leu-rich_rpt"/>
</dbReference>
<dbReference type="InterPro" id="IPR006553">
    <property type="entry name" value="Leu-rich_rpt_Cys-con_subtyp"/>
</dbReference>
<protein>
    <submittedName>
        <fullName evidence="1">Uncharacterized protein</fullName>
    </submittedName>
</protein>
<dbReference type="Gene3D" id="3.80.10.10">
    <property type="entry name" value="Ribonuclease Inhibitor"/>
    <property type="match status" value="1"/>
</dbReference>
<evidence type="ECO:0000313" key="2">
    <source>
        <dbReference type="Proteomes" id="UP001347796"/>
    </source>
</evidence>
<evidence type="ECO:0000313" key="1">
    <source>
        <dbReference type="EMBL" id="KAK6174476.1"/>
    </source>
</evidence>
<dbReference type="InterPro" id="IPR032675">
    <property type="entry name" value="LRR_dom_sf"/>
</dbReference>
<proteinExistence type="predicted"/>
<dbReference type="Proteomes" id="UP001347796">
    <property type="component" value="Unassembled WGS sequence"/>
</dbReference>